<proteinExistence type="predicted"/>
<dbReference type="PANTHER" id="PTHR22946:SF9">
    <property type="entry name" value="POLYKETIDE TRANSFERASE AF380"/>
    <property type="match status" value="1"/>
</dbReference>
<feature type="domain" description="Peptidase S9 prolyl oligopeptidase catalytic" evidence="2">
    <location>
        <begin position="93"/>
        <end position="246"/>
    </location>
</feature>
<gene>
    <name evidence="3" type="ORF">ACKQTC_02290</name>
</gene>
<evidence type="ECO:0000313" key="4">
    <source>
        <dbReference type="Proteomes" id="UP001631949"/>
    </source>
</evidence>
<comment type="caution">
    <text evidence="3">The sequence shown here is derived from an EMBL/GenBank/DDBJ whole genome shotgun (WGS) entry which is preliminary data.</text>
</comment>
<dbReference type="InterPro" id="IPR050261">
    <property type="entry name" value="FrsA_esterase"/>
</dbReference>
<accession>A0ABW9GX40</accession>
<dbReference type="GO" id="GO:0016787">
    <property type="term" value="F:hydrolase activity"/>
    <property type="evidence" value="ECO:0007669"/>
    <property type="project" value="UniProtKB-KW"/>
</dbReference>
<dbReference type="Proteomes" id="UP001631949">
    <property type="component" value="Unassembled WGS sequence"/>
</dbReference>
<dbReference type="SUPFAM" id="SSF53474">
    <property type="entry name" value="alpha/beta-Hydrolases"/>
    <property type="match status" value="1"/>
</dbReference>
<protein>
    <submittedName>
        <fullName evidence="3">Alpha/beta fold hydrolase</fullName>
    </submittedName>
</protein>
<reference evidence="3 4" key="1">
    <citation type="journal article" date="2016" name="Int. J. Syst. Evol. Microbiol.">
        <title>Peptococcus simiae sp. nov., isolated from rhesus macaque faeces and emended description of the genus Peptococcus.</title>
        <authorList>
            <person name="Shkoporov A.N."/>
            <person name="Efimov B.A."/>
            <person name="Kondova I."/>
            <person name="Ouwerling B."/>
            <person name="Chaplin A.V."/>
            <person name="Shcherbakova V.A."/>
            <person name="Langermans J.A.M."/>
        </authorList>
    </citation>
    <scope>NUCLEOTIDE SEQUENCE [LARGE SCALE GENOMIC DNA]</scope>
    <source>
        <strain evidence="3 4">M108</strain>
    </source>
</reference>
<evidence type="ECO:0000259" key="2">
    <source>
        <dbReference type="Pfam" id="PF00326"/>
    </source>
</evidence>
<dbReference type="Pfam" id="PF00326">
    <property type="entry name" value="Peptidase_S9"/>
    <property type="match status" value="1"/>
</dbReference>
<sequence>MSFPLSPHVQIESIEIAGIPGYRFKAEACRKPYPTLIFYHGWQSNADRQRFRAGVLAAFGYQVFIFDGPMHGKRGQVEDTPENVLHYFWQVIDQEVAEFPVIYEELVETFAADPNRLAVMGHSMGAFVSLALMTQYPYISCGIGYNGASDWSFIAENLAMNYRTTPEAIKAGRSPLGKVVYRPSQYNPLQAANQLVNRPLFLTNGAEDQTIPLAGNLRLADYLQAHNKDEGLFKHEIYEGVGHIVTDGMLADGLIFLKEHLK</sequence>
<keyword evidence="4" id="KW-1185">Reference proteome</keyword>
<dbReference type="EMBL" id="JBJUVG010000002">
    <property type="protein sequence ID" value="MFM9413198.1"/>
    <property type="molecule type" value="Genomic_DNA"/>
</dbReference>
<dbReference type="RefSeq" id="WP_408976814.1">
    <property type="nucleotide sequence ID" value="NZ_JBJUVG010000002.1"/>
</dbReference>
<name>A0ABW9GX40_9FIRM</name>
<evidence type="ECO:0000313" key="3">
    <source>
        <dbReference type="EMBL" id="MFM9413198.1"/>
    </source>
</evidence>
<dbReference type="PANTHER" id="PTHR22946">
    <property type="entry name" value="DIENELACTONE HYDROLASE DOMAIN-CONTAINING PROTEIN-RELATED"/>
    <property type="match status" value="1"/>
</dbReference>
<keyword evidence="1 3" id="KW-0378">Hydrolase</keyword>
<evidence type="ECO:0000256" key="1">
    <source>
        <dbReference type="ARBA" id="ARBA00022801"/>
    </source>
</evidence>
<dbReference type="Gene3D" id="3.40.50.1820">
    <property type="entry name" value="alpha/beta hydrolase"/>
    <property type="match status" value="1"/>
</dbReference>
<dbReference type="InterPro" id="IPR029058">
    <property type="entry name" value="AB_hydrolase_fold"/>
</dbReference>
<organism evidence="3 4">
    <name type="scientific">Peptococcus simiae</name>
    <dbReference type="NCBI Taxonomy" id="1643805"/>
    <lineage>
        <taxon>Bacteria</taxon>
        <taxon>Bacillati</taxon>
        <taxon>Bacillota</taxon>
        <taxon>Clostridia</taxon>
        <taxon>Eubacteriales</taxon>
        <taxon>Peptococcaceae</taxon>
        <taxon>Peptococcus</taxon>
    </lineage>
</organism>
<dbReference type="InterPro" id="IPR001375">
    <property type="entry name" value="Peptidase_S9_cat"/>
</dbReference>